<name>A0A7U9PVB8_9ACTN</name>
<evidence type="ECO:0000313" key="3">
    <source>
        <dbReference type="Proteomes" id="UP000287830"/>
    </source>
</evidence>
<feature type="compositionally biased region" description="Basic and acidic residues" evidence="1">
    <location>
        <begin position="1"/>
        <end position="11"/>
    </location>
</feature>
<feature type="region of interest" description="Disordered" evidence="1">
    <location>
        <begin position="1"/>
        <end position="28"/>
    </location>
</feature>
<comment type="caution">
    <text evidence="2">The sequence shown here is derived from an EMBL/GenBank/DDBJ whole genome shotgun (WGS) entry which is preliminary data.</text>
</comment>
<protein>
    <submittedName>
        <fullName evidence="2">Uncharacterized protein</fullName>
    </submittedName>
</protein>
<accession>A0A7U9PVB8</accession>
<gene>
    <name evidence="2" type="ORF">OEIGOIKO_00103</name>
</gene>
<sequence length="122" mass="13225">MDRDRDEELLRGRAYGTNFDDPHPSPRPGRTYAELVGGPLDSLLLDTTGWTPQDIATGAALMTEIGQFGAGGRALHGPRPGDAGRCDWGGDVPGDGGPPRRTQRLRHGTIPCHYSHQRRKGQ</sequence>
<organism evidence="2 3">
    <name type="scientific">Streptomyces chrestomyceticus JCM 4735</name>
    <dbReference type="NCBI Taxonomy" id="1306181"/>
    <lineage>
        <taxon>Bacteria</taxon>
        <taxon>Bacillati</taxon>
        <taxon>Actinomycetota</taxon>
        <taxon>Actinomycetes</taxon>
        <taxon>Kitasatosporales</taxon>
        <taxon>Streptomycetaceae</taxon>
        <taxon>Streptomyces</taxon>
    </lineage>
</organism>
<dbReference type="EMBL" id="BHZC01000001">
    <property type="protein sequence ID" value="GCD32390.1"/>
    <property type="molecule type" value="Genomic_DNA"/>
</dbReference>
<feature type="region of interest" description="Disordered" evidence="1">
    <location>
        <begin position="71"/>
        <end position="105"/>
    </location>
</feature>
<proteinExistence type="predicted"/>
<reference evidence="2 3" key="1">
    <citation type="submission" date="2018-11" db="EMBL/GenBank/DDBJ databases">
        <title>Whole genome sequence of Streptomyces chrestomyceticus NBRC 13444(T).</title>
        <authorList>
            <person name="Komaki H."/>
            <person name="Tamura T."/>
        </authorList>
    </citation>
    <scope>NUCLEOTIDE SEQUENCE [LARGE SCALE GENOMIC DNA]</scope>
    <source>
        <strain evidence="2 3">NBRC 13444</strain>
    </source>
</reference>
<evidence type="ECO:0000256" key="1">
    <source>
        <dbReference type="SAM" id="MobiDB-lite"/>
    </source>
</evidence>
<evidence type="ECO:0000313" key="2">
    <source>
        <dbReference type="EMBL" id="GCD32390.1"/>
    </source>
</evidence>
<dbReference type="Proteomes" id="UP000287830">
    <property type="component" value="Unassembled WGS sequence"/>
</dbReference>
<dbReference type="AlphaFoldDB" id="A0A7U9PVB8"/>